<dbReference type="EMBL" id="JACHOO010000014">
    <property type="protein sequence ID" value="MBB5755182.1"/>
    <property type="molecule type" value="Genomic_DNA"/>
</dbReference>
<dbReference type="PROSITE" id="PS50921">
    <property type="entry name" value="ANTAR"/>
    <property type="match status" value="1"/>
</dbReference>
<gene>
    <name evidence="2" type="ORF">GGQ63_004283</name>
</gene>
<reference evidence="2 3" key="1">
    <citation type="submission" date="2020-08" db="EMBL/GenBank/DDBJ databases">
        <title>Genomic Encyclopedia of Type Strains, Phase IV (KMG-IV): sequencing the most valuable type-strain genomes for metagenomic binning, comparative biology and taxonomic classification.</title>
        <authorList>
            <person name="Goeker M."/>
        </authorList>
    </citation>
    <scope>NUCLEOTIDE SEQUENCE [LARGE SCALE GENOMIC DNA]</scope>
    <source>
        <strain evidence="2 3">DSM 16268</strain>
    </source>
</reference>
<dbReference type="AlphaFoldDB" id="A0A7W9L430"/>
<dbReference type="SMART" id="SM01012">
    <property type="entry name" value="ANTAR"/>
    <property type="match status" value="1"/>
</dbReference>
<dbReference type="InterPro" id="IPR036388">
    <property type="entry name" value="WH-like_DNA-bd_sf"/>
</dbReference>
<name>A0A7W9L430_9HYPH</name>
<sequence length="189" mass="20613">MSTPNFVGLRAVILHRADEGIERLARQLRRLGLDVDRRWAPLGPQEQCDIVLVDADQGWGGLLPWAGADAPVPVVALLGSEAPGRIAWAIEQGAGSIIAKPIAQASVYPALVLALHVFEERRATRDQIAGMSARLRLRGIVHQAVEAIARAHEVGEDAAFRRLRETAMQRRMTLEQVAADLLARRKDAG</sequence>
<evidence type="ECO:0000313" key="2">
    <source>
        <dbReference type="EMBL" id="MBB5755182.1"/>
    </source>
</evidence>
<dbReference type="Pfam" id="PF03861">
    <property type="entry name" value="ANTAR"/>
    <property type="match status" value="1"/>
</dbReference>
<comment type="caution">
    <text evidence="2">The sequence shown here is derived from an EMBL/GenBank/DDBJ whole genome shotgun (WGS) entry which is preliminary data.</text>
</comment>
<dbReference type="InterPro" id="IPR008327">
    <property type="entry name" value="Sig_transdc_resp-reg_antiterm"/>
</dbReference>
<dbReference type="InterPro" id="IPR005561">
    <property type="entry name" value="ANTAR"/>
</dbReference>
<dbReference type="InterPro" id="IPR011006">
    <property type="entry name" value="CheY-like_superfamily"/>
</dbReference>
<protein>
    <submittedName>
        <fullName evidence="2">AmiR/NasT family two-component response regulator</fullName>
    </submittedName>
</protein>
<dbReference type="SUPFAM" id="SSF52172">
    <property type="entry name" value="CheY-like"/>
    <property type="match status" value="1"/>
</dbReference>
<feature type="domain" description="ANTAR" evidence="1">
    <location>
        <begin position="121"/>
        <end position="182"/>
    </location>
</feature>
<organism evidence="2 3">
    <name type="scientific">Prosthecomicrobium pneumaticum</name>
    <dbReference type="NCBI Taxonomy" id="81895"/>
    <lineage>
        <taxon>Bacteria</taxon>
        <taxon>Pseudomonadati</taxon>
        <taxon>Pseudomonadota</taxon>
        <taxon>Alphaproteobacteria</taxon>
        <taxon>Hyphomicrobiales</taxon>
        <taxon>Kaistiaceae</taxon>
        <taxon>Prosthecomicrobium</taxon>
    </lineage>
</organism>
<dbReference type="RefSeq" id="WP_183858612.1">
    <property type="nucleotide sequence ID" value="NZ_JACHOO010000014.1"/>
</dbReference>
<accession>A0A7W9L430</accession>
<keyword evidence="3" id="KW-1185">Reference proteome</keyword>
<proteinExistence type="predicted"/>
<evidence type="ECO:0000259" key="1">
    <source>
        <dbReference type="PROSITE" id="PS50921"/>
    </source>
</evidence>
<dbReference type="PIRSF" id="PIRSF036382">
    <property type="entry name" value="RR_antiterm"/>
    <property type="match status" value="1"/>
</dbReference>
<dbReference type="Proteomes" id="UP000523821">
    <property type="component" value="Unassembled WGS sequence"/>
</dbReference>
<dbReference type="InterPro" id="IPR049021">
    <property type="entry name" value="AmiR_N"/>
</dbReference>
<dbReference type="Gene3D" id="1.10.10.10">
    <property type="entry name" value="Winged helix-like DNA-binding domain superfamily/Winged helix DNA-binding domain"/>
    <property type="match status" value="1"/>
</dbReference>
<dbReference type="Gene3D" id="3.40.50.2300">
    <property type="match status" value="1"/>
</dbReference>
<dbReference type="Pfam" id="PF21332">
    <property type="entry name" value="AmiR_N"/>
    <property type="match status" value="1"/>
</dbReference>
<evidence type="ECO:0000313" key="3">
    <source>
        <dbReference type="Proteomes" id="UP000523821"/>
    </source>
</evidence>
<dbReference type="GO" id="GO:0003723">
    <property type="term" value="F:RNA binding"/>
    <property type="evidence" value="ECO:0007669"/>
    <property type="project" value="InterPro"/>
</dbReference>